<evidence type="ECO:0000256" key="2">
    <source>
        <dbReference type="ARBA" id="ARBA00022741"/>
    </source>
</evidence>
<dbReference type="RefSeq" id="WP_079601116.1">
    <property type="nucleotide sequence ID" value="NZ_LT670817.1"/>
</dbReference>
<dbReference type="InterPro" id="IPR027417">
    <property type="entry name" value="P-loop_NTPase"/>
</dbReference>
<dbReference type="CDD" id="cd03219">
    <property type="entry name" value="ABC_Mj1267_LivG_branched"/>
    <property type="match status" value="1"/>
</dbReference>
<dbReference type="InterPro" id="IPR003439">
    <property type="entry name" value="ABC_transporter-like_ATP-bd"/>
</dbReference>
<organism evidence="6 7">
    <name type="scientific">Bradyrhizobium erythrophlei</name>
    <dbReference type="NCBI Taxonomy" id="1437360"/>
    <lineage>
        <taxon>Bacteria</taxon>
        <taxon>Pseudomonadati</taxon>
        <taxon>Pseudomonadota</taxon>
        <taxon>Alphaproteobacteria</taxon>
        <taxon>Hyphomicrobiales</taxon>
        <taxon>Nitrobacteraceae</taxon>
        <taxon>Bradyrhizobium</taxon>
    </lineage>
</organism>
<protein>
    <submittedName>
        <fullName evidence="6">Urea transport system ATP-binding protein</fullName>
    </submittedName>
</protein>
<dbReference type="GO" id="GO:0005524">
    <property type="term" value="F:ATP binding"/>
    <property type="evidence" value="ECO:0007669"/>
    <property type="project" value="UniProtKB-KW"/>
</dbReference>
<name>A0A1M5L235_9BRAD</name>
<keyword evidence="2" id="KW-0547">Nucleotide-binding</keyword>
<dbReference type="GO" id="GO:0016887">
    <property type="term" value="F:ATP hydrolysis activity"/>
    <property type="evidence" value="ECO:0007669"/>
    <property type="project" value="InterPro"/>
</dbReference>
<evidence type="ECO:0000256" key="4">
    <source>
        <dbReference type="ARBA" id="ARBA00024722"/>
    </source>
</evidence>
<dbReference type="InterPro" id="IPR051120">
    <property type="entry name" value="ABC_AA/LPS_Transport"/>
</dbReference>
<dbReference type="SMART" id="SM00382">
    <property type="entry name" value="AAA"/>
    <property type="match status" value="1"/>
</dbReference>
<gene>
    <name evidence="6" type="ORF">SAMN05443248_2064</name>
</gene>
<reference evidence="6 7" key="1">
    <citation type="submission" date="2016-11" db="EMBL/GenBank/DDBJ databases">
        <authorList>
            <person name="Jaros S."/>
            <person name="Januszkiewicz K."/>
            <person name="Wedrychowicz H."/>
        </authorList>
    </citation>
    <scope>NUCLEOTIDE SEQUENCE [LARGE SCALE GENOMIC DNA]</scope>
    <source>
        <strain evidence="6 7">GAS138</strain>
    </source>
</reference>
<keyword evidence="3 6" id="KW-0067">ATP-binding</keyword>
<dbReference type="OrthoDB" id="9780942at2"/>
<dbReference type="PROSITE" id="PS50893">
    <property type="entry name" value="ABC_TRANSPORTER_2"/>
    <property type="match status" value="1"/>
</dbReference>
<dbReference type="PANTHER" id="PTHR45772:SF8">
    <property type="entry name" value="HIGH-AFFINITY BRANCHED-CHAIN AMINO ACID TRANSPORT ATP-BINDING PROTEIN"/>
    <property type="match status" value="1"/>
</dbReference>
<dbReference type="Pfam" id="PF00005">
    <property type="entry name" value="ABC_tran"/>
    <property type="match status" value="1"/>
</dbReference>
<comment type="function">
    <text evidence="4">Involved in beta-(1--&gt;2)glucan export. Transmembrane domains (TMD) form a pore in the inner membrane and the ATP-binding domain (NBD) is responsible for energy generation.</text>
</comment>
<dbReference type="NCBIfam" id="TIGR03411">
    <property type="entry name" value="urea_trans_UrtD"/>
    <property type="match status" value="1"/>
</dbReference>
<dbReference type="PANTHER" id="PTHR45772">
    <property type="entry name" value="CONSERVED COMPONENT OF ABC TRANSPORTER FOR NATURAL AMINO ACIDS-RELATED"/>
    <property type="match status" value="1"/>
</dbReference>
<feature type="domain" description="ABC transporter" evidence="5">
    <location>
        <begin position="5"/>
        <end position="244"/>
    </location>
</feature>
<dbReference type="EMBL" id="LT670817">
    <property type="protein sequence ID" value="SHG59046.1"/>
    <property type="molecule type" value="Genomic_DNA"/>
</dbReference>
<dbReference type="AlphaFoldDB" id="A0A1M5L235"/>
<dbReference type="InterPro" id="IPR017781">
    <property type="entry name" value="ABC_transptr_urea_ATP-bd_UrtD"/>
</dbReference>
<dbReference type="InterPro" id="IPR032823">
    <property type="entry name" value="BCA_ABC_TP_C"/>
</dbReference>
<evidence type="ECO:0000313" key="7">
    <source>
        <dbReference type="Proteomes" id="UP000189796"/>
    </source>
</evidence>
<dbReference type="Proteomes" id="UP000189796">
    <property type="component" value="Chromosome I"/>
</dbReference>
<dbReference type="Gene3D" id="3.40.50.300">
    <property type="entry name" value="P-loop containing nucleotide triphosphate hydrolases"/>
    <property type="match status" value="1"/>
</dbReference>
<evidence type="ECO:0000313" key="6">
    <source>
        <dbReference type="EMBL" id="SHG59046.1"/>
    </source>
</evidence>
<proteinExistence type="predicted"/>
<dbReference type="GO" id="GO:0005886">
    <property type="term" value="C:plasma membrane"/>
    <property type="evidence" value="ECO:0007669"/>
    <property type="project" value="TreeGrafter"/>
</dbReference>
<evidence type="ECO:0000256" key="1">
    <source>
        <dbReference type="ARBA" id="ARBA00022448"/>
    </source>
</evidence>
<evidence type="ECO:0000256" key="3">
    <source>
        <dbReference type="ARBA" id="ARBA00022840"/>
    </source>
</evidence>
<accession>A0A1M5L235</accession>
<keyword evidence="1" id="KW-0813">Transport</keyword>
<sequence>MSTHLVVRDLTVSFNGFMAVNGLDLTINRGELRCLIGPNGAGKTTCLDLICGKVKPTAGSIVFDGKHLESLEEYMIARSGVGRKFQVPSVFRELTVRQNLEVAHCKRPGVWTNLMRGPQNDAAAGLEDLCVFVDLIDQIEAPAAYLSHGQTQWLEIALLMAQNAELILMDEPTAGMTVQETRKTAEIFNRLKGRHTLIVVEHDMGFVKEIGDSISVMHQGKLLAEGNVSDIESNPLVREAYLGSGGFGHA</sequence>
<dbReference type="Pfam" id="PF12399">
    <property type="entry name" value="BCA_ABC_TP_C"/>
    <property type="match status" value="1"/>
</dbReference>
<dbReference type="InterPro" id="IPR003593">
    <property type="entry name" value="AAA+_ATPase"/>
</dbReference>
<evidence type="ECO:0000259" key="5">
    <source>
        <dbReference type="PROSITE" id="PS50893"/>
    </source>
</evidence>
<dbReference type="SUPFAM" id="SSF52540">
    <property type="entry name" value="P-loop containing nucleoside triphosphate hydrolases"/>
    <property type="match status" value="1"/>
</dbReference>